<evidence type="ECO:0000259" key="7">
    <source>
        <dbReference type="PROSITE" id="PS50157"/>
    </source>
</evidence>
<dbReference type="PROSITE" id="PS50157">
    <property type="entry name" value="ZINC_FINGER_C2H2_2"/>
    <property type="match status" value="1"/>
</dbReference>
<dbReference type="InterPro" id="IPR057766">
    <property type="entry name" value="Znf-C2H2_OTU1-like_C"/>
</dbReference>
<dbReference type="Gene3D" id="1.10.8.10">
    <property type="entry name" value="DNA helicase RuvA subunit, C-terminal domain"/>
    <property type="match status" value="1"/>
</dbReference>
<dbReference type="InterPro" id="IPR009060">
    <property type="entry name" value="UBA-like_sf"/>
</dbReference>
<feature type="compositionally biased region" description="Basic and acidic residues" evidence="5">
    <location>
        <begin position="87"/>
        <end position="102"/>
    </location>
</feature>
<dbReference type="GO" id="GO:0031397">
    <property type="term" value="P:negative regulation of protein ubiquitination"/>
    <property type="evidence" value="ECO:0007669"/>
    <property type="project" value="TreeGrafter"/>
</dbReference>
<feature type="domain" description="C2H2-type" evidence="7">
    <location>
        <begin position="64"/>
        <end position="93"/>
    </location>
</feature>
<feature type="region of interest" description="Disordered" evidence="5">
    <location>
        <begin position="117"/>
        <end position="211"/>
    </location>
</feature>
<dbReference type="PANTHER" id="PTHR46340">
    <property type="entry name" value="UBX DOMAIN-CONTAINING PROTEIN 1"/>
    <property type="match status" value="1"/>
</dbReference>
<evidence type="ECO:0000259" key="6">
    <source>
        <dbReference type="PROSITE" id="PS50033"/>
    </source>
</evidence>
<dbReference type="GO" id="GO:0036435">
    <property type="term" value="F:K48-linked polyubiquitin modification-dependent protein binding"/>
    <property type="evidence" value="ECO:0007669"/>
    <property type="project" value="TreeGrafter"/>
</dbReference>
<dbReference type="CDD" id="cd01767">
    <property type="entry name" value="UBX"/>
    <property type="match status" value="1"/>
</dbReference>
<keyword evidence="4" id="KW-0479">Metal-binding</keyword>
<evidence type="ECO:0000313" key="9">
    <source>
        <dbReference type="Proteomes" id="UP000799640"/>
    </source>
</evidence>
<dbReference type="Pfam" id="PF00789">
    <property type="entry name" value="UBX"/>
    <property type="match status" value="1"/>
</dbReference>
<feature type="region of interest" description="Disordered" evidence="5">
    <location>
        <begin position="80"/>
        <end position="102"/>
    </location>
</feature>
<evidence type="ECO:0000256" key="1">
    <source>
        <dbReference type="ARBA" id="ARBA00004496"/>
    </source>
</evidence>
<protein>
    <recommendedName>
        <fullName evidence="10">C2H2-type domain-containing protein</fullName>
    </recommendedName>
</protein>
<dbReference type="PROSITE" id="PS00028">
    <property type="entry name" value="ZINC_FINGER_C2H2_1"/>
    <property type="match status" value="1"/>
</dbReference>
<evidence type="ECO:0008006" key="10">
    <source>
        <dbReference type="Google" id="ProtNLM"/>
    </source>
</evidence>
<dbReference type="GO" id="GO:0005634">
    <property type="term" value="C:nucleus"/>
    <property type="evidence" value="ECO:0007669"/>
    <property type="project" value="TreeGrafter"/>
</dbReference>
<dbReference type="SUPFAM" id="SSF46934">
    <property type="entry name" value="UBA-like"/>
    <property type="match status" value="1"/>
</dbReference>
<proteinExistence type="predicted"/>
<dbReference type="GO" id="GO:0008270">
    <property type="term" value="F:zinc ion binding"/>
    <property type="evidence" value="ECO:0007669"/>
    <property type="project" value="UniProtKB-KW"/>
</dbReference>
<reference evidence="8" key="1">
    <citation type="journal article" date="2020" name="Stud. Mycol.">
        <title>101 Dothideomycetes genomes: a test case for predicting lifestyles and emergence of pathogens.</title>
        <authorList>
            <person name="Haridas S."/>
            <person name="Albert R."/>
            <person name="Binder M."/>
            <person name="Bloem J."/>
            <person name="Labutti K."/>
            <person name="Salamov A."/>
            <person name="Andreopoulos B."/>
            <person name="Baker S."/>
            <person name="Barry K."/>
            <person name="Bills G."/>
            <person name="Bluhm B."/>
            <person name="Cannon C."/>
            <person name="Castanera R."/>
            <person name="Culley D."/>
            <person name="Daum C."/>
            <person name="Ezra D."/>
            <person name="Gonzalez J."/>
            <person name="Henrissat B."/>
            <person name="Kuo A."/>
            <person name="Liang C."/>
            <person name="Lipzen A."/>
            <person name="Lutzoni F."/>
            <person name="Magnuson J."/>
            <person name="Mondo S."/>
            <person name="Nolan M."/>
            <person name="Ohm R."/>
            <person name="Pangilinan J."/>
            <person name="Park H.-J."/>
            <person name="Ramirez L."/>
            <person name="Alfaro M."/>
            <person name="Sun H."/>
            <person name="Tritt A."/>
            <person name="Yoshinaga Y."/>
            <person name="Zwiers L.-H."/>
            <person name="Turgeon B."/>
            <person name="Goodwin S."/>
            <person name="Spatafora J."/>
            <person name="Crous P."/>
            <person name="Grigoriev I."/>
        </authorList>
    </citation>
    <scope>NUCLEOTIDE SEQUENCE</scope>
    <source>
        <strain evidence="8">CBS 262.69</strain>
    </source>
</reference>
<dbReference type="SUPFAM" id="SSF54236">
    <property type="entry name" value="Ubiquitin-like"/>
    <property type="match status" value="1"/>
</dbReference>
<dbReference type="Gene3D" id="3.10.20.90">
    <property type="entry name" value="Phosphatidylinositol 3-kinase Catalytic Subunit, Chain A, domain 1"/>
    <property type="match status" value="1"/>
</dbReference>
<comment type="subcellular location">
    <subcellularLocation>
        <location evidence="1">Cytoplasm</location>
    </subcellularLocation>
</comment>
<name>A0A6G1HTK1_9PEZI</name>
<accession>A0A6G1HTK1</accession>
<dbReference type="PANTHER" id="PTHR46340:SF1">
    <property type="entry name" value="UBX DOMAIN-CONTAINING PROTEIN 1"/>
    <property type="match status" value="1"/>
</dbReference>
<dbReference type="GO" id="GO:1903094">
    <property type="term" value="P:negative regulation of protein K48-linked deubiquitination"/>
    <property type="evidence" value="ECO:0007669"/>
    <property type="project" value="TreeGrafter"/>
</dbReference>
<keyword evidence="2" id="KW-0963">Cytoplasm</keyword>
<dbReference type="Proteomes" id="UP000799640">
    <property type="component" value="Unassembled WGS sequence"/>
</dbReference>
<keyword evidence="9" id="KW-1185">Reference proteome</keyword>
<evidence type="ECO:0000256" key="4">
    <source>
        <dbReference type="PROSITE-ProRule" id="PRU00042"/>
    </source>
</evidence>
<evidence type="ECO:0000256" key="3">
    <source>
        <dbReference type="ARBA" id="ARBA00023054"/>
    </source>
</evidence>
<dbReference type="CDD" id="cd22249">
    <property type="entry name" value="UDM1_RNF168_RNF169-like"/>
    <property type="match status" value="1"/>
</dbReference>
<evidence type="ECO:0000256" key="5">
    <source>
        <dbReference type="SAM" id="MobiDB-lite"/>
    </source>
</evidence>
<dbReference type="InterPro" id="IPR029071">
    <property type="entry name" value="Ubiquitin-like_domsf"/>
</dbReference>
<evidence type="ECO:0000313" key="8">
    <source>
        <dbReference type="EMBL" id="KAF2399196.1"/>
    </source>
</evidence>
<keyword evidence="3" id="KW-0175">Coiled coil</keyword>
<dbReference type="InterPro" id="IPR001012">
    <property type="entry name" value="UBX_dom"/>
</dbReference>
<dbReference type="InterPro" id="IPR013087">
    <property type="entry name" value="Znf_C2H2_type"/>
</dbReference>
<dbReference type="Pfam" id="PF00627">
    <property type="entry name" value="UBA"/>
    <property type="match status" value="1"/>
</dbReference>
<evidence type="ECO:0000256" key="2">
    <source>
        <dbReference type="ARBA" id="ARBA00022490"/>
    </source>
</evidence>
<dbReference type="AlphaFoldDB" id="A0A6G1HTK1"/>
<dbReference type="GO" id="GO:0005737">
    <property type="term" value="C:cytoplasm"/>
    <property type="evidence" value="ECO:0007669"/>
    <property type="project" value="UniProtKB-SubCell"/>
</dbReference>
<keyword evidence="4" id="KW-0862">Zinc</keyword>
<dbReference type="GO" id="GO:0032435">
    <property type="term" value="P:negative regulation of proteasomal ubiquitin-dependent protein catabolic process"/>
    <property type="evidence" value="ECO:0007669"/>
    <property type="project" value="TreeGrafter"/>
</dbReference>
<dbReference type="InterPro" id="IPR015940">
    <property type="entry name" value="UBA"/>
</dbReference>
<dbReference type="PROSITE" id="PS50033">
    <property type="entry name" value="UBX"/>
    <property type="match status" value="1"/>
</dbReference>
<feature type="domain" description="UBX" evidence="6">
    <location>
        <begin position="244"/>
        <end position="306"/>
    </location>
</feature>
<dbReference type="Pfam" id="PF24560">
    <property type="entry name" value="zf-C2H2_OTU1_C"/>
    <property type="match status" value="1"/>
</dbReference>
<dbReference type="OrthoDB" id="10254930at2759"/>
<sequence>MAPSDLQMLLEMGFAEDKAKLAVKQTGSLQDAVDWLDKNADKTIEELTSDDGPPGDDVGEARSLVCNDCGKKFRNQAQAEYHATKSGHTDFSESAEEVKPLTEEEKAAKLEELKSKLAAKRAQVSEQDKLDKKKNEEIRRKATKESQDIREALQQKERIKEAEKKRREKRDEELARKKVLDQIAADRAERKRKADLEKAQRAGGGGLAELATGPVPAAAVPATQPASKPASSYTETRLRLQTPGGTVVKSFPVDTTLLEVSQALQKENGTMVTSFTQNFPRKVFDTSDFGQTLKEAGMVPSAALVANGRRVALAAELSA</sequence>
<dbReference type="SMART" id="SM00166">
    <property type="entry name" value="UBX"/>
    <property type="match status" value="1"/>
</dbReference>
<keyword evidence="4" id="KW-0863">Zinc-finger</keyword>
<feature type="compositionally biased region" description="Basic and acidic residues" evidence="5">
    <location>
        <begin position="126"/>
        <end position="200"/>
    </location>
</feature>
<organism evidence="8 9">
    <name type="scientific">Trichodelitschia bisporula</name>
    <dbReference type="NCBI Taxonomy" id="703511"/>
    <lineage>
        <taxon>Eukaryota</taxon>
        <taxon>Fungi</taxon>
        <taxon>Dikarya</taxon>
        <taxon>Ascomycota</taxon>
        <taxon>Pezizomycotina</taxon>
        <taxon>Dothideomycetes</taxon>
        <taxon>Dothideomycetes incertae sedis</taxon>
        <taxon>Phaeotrichales</taxon>
        <taxon>Phaeotrichaceae</taxon>
        <taxon>Trichodelitschia</taxon>
    </lineage>
</organism>
<dbReference type="EMBL" id="ML996698">
    <property type="protein sequence ID" value="KAF2399196.1"/>
    <property type="molecule type" value="Genomic_DNA"/>
</dbReference>
<gene>
    <name evidence="8" type="ORF">EJ06DRAFT_531518</name>
</gene>